<comment type="caution">
    <text evidence="9">The sequence shown here is derived from an EMBL/GenBank/DDBJ whole genome shotgun (WGS) entry which is preliminary data.</text>
</comment>
<feature type="domain" description="Response regulatory" evidence="7">
    <location>
        <begin position="6"/>
        <end position="122"/>
    </location>
</feature>
<feature type="modified residue" description="4-aspartylphosphate" evidence="6">
    <location>
        <position position="55"/>
    </location>
</feature>
<evidence type="ECO:0000256" key="5">
    <source>
        <dbReference type="ARBA" id="ARBA00023163"/>
    </source>
</evidence>
<dbReference type="SUPFAM" id="SSF52172">
    <property type="entry name" value="CheY-like"/>
    <property type="match status" value="1"/>
</dbReference>
<dbReference type="InterPro" id="IPR036388">
    <property type="entry name" value="WH-like_DNA-bd_sf"/>
</dbReference>
<dbReference type="GO" id="GO:0006355">
    <property type="term" value="P:regulation of DNA-templated transcription"/>
    <property type="evidence" value="ECO:0007669"/>
    <property type="project" value="InterPro"/>
</dbReference>
<sequence>MQNKSKILLIEDNAEMRENLTEILELAEYDVKSAEDGLLGIQYARQFRPDIILCDIMMPNLDGFGVLKIIQQDESLKHLPFIFLTAKSEKEDFRKGMNLGAEDYLVKPFEDSDLLQIVENKLKKYKELDASRTSKQILNTLSIKEFEKHPKIANLIQESQTKSYGKKTRLWNDSDRVNHIYFIQSGIIKEALETIGGKELVLELYQSSGFVGMHYLFQNNHNGYAEVIEPVVIKMISKKTLEDIILKDNLLMSFQQFTFSLTKEFTFRLAINSYGNVREKIAYHIVELSKQFNPPIINIGREDLASYCGVAKETLIRTLTEFKDEKLIHLDSDGIKILQLEKLRSIYH</sequence>
<dbReference type="CDD" id="cd00038">
    <property type="entry name" value="CAP_ED"/>
    <property type="match status" value="1"/>
</dbReference>
<accession>A0A9D7XDZ9</accession>
<keyword evidence="4" id="KW-0238">DNA-binding</keyword>
<dbReference type="SMART" id="SM00448">
    <property type="entry name" value="REC"/>
    <property type="match status" value="1"/>
</dbReference>
<evidence type="ECO:0000259" key="8">
    <source>
        <dbReference type="PROSITE" id="PS51063"/>
    </source>
</evidence>
<dbReference type="SUPFAM" id="SSF46785">
    <property type="entry name" value="Winged helix' DNA-binding domain"/>
    <property type="match status" value="1"/>
</dbReference>
<dbReference type="PANTHER" id="PTHR48111:SF1">
    <property type="entry name" value="TWO-COMPONENT RESPONSE REGULATOR ORR33"/>
    <property type="match status" value="1"/>
</dbReference>
<feature type="domain" description="HTH crp-type" evidence="8">
    <location>
        <begin position="275"/>
        <end position="341"/>
    </location>
</feature>
<gene>
    <name evidence="9" type="ORF">IPO85_13475</name>
</gene>
<evidence type="ECO:0000313" key="9">
    <source>
        <dbReference type="EMBL" id="MBK9718494.1"/>
    </source>
</evidence>
<dbReference type="GO" id="GO:0000976">
    <property type="term" value="F:transcription cis-regulatory region binding"/>
    <property type="evidence" value="ECO:0007669"/>
    <property type="project" value="TreeGrafter"/>
</dbReference>
<organism evidence="9 10">
    <name type="scientific">Candidatus Defluviibacterium haderslevense</name>
    <dbReference type="NCBI Taxonomy" id="2981993"/>
    <lineage>
        <taxon>Bacteria</taxon>
        <taxon>Pseudomonadati</taxon>
        <taxon>Bacteroidota</taxon>
        <taxon>Saprospiria</taxon>
        <taxon>Saprospirales</taxon>
        <taxon>Saprospiraceae</taxon>
        <taxon>Candidatus Defluviibacterium</taxon>
    </lineage>
</organism>
<evidence type="ECO:0000256" key="4">
    <source>
        <dbReference type="ARBA" id="ARBA00023125"/>
    </source>
</evidence>
<dbReference type="Pfam" id="PF00027">
    <property type="entry name" value="cNMP_binding"/>
    <property type="match status" value="1"/>
</dbReference>
<evidence type="ECO:0000256" key="6">
    <source>
        <dbReference type="PROSITE-ProRule" id="PRU00169"/>
    </source>
</evidence>
<dbReference type="GO" id="GO:0032993">
    <property type="term" value="C:protein-DNA complex"/>
    <property type="evidence" value="ECO:0007669"/>
    <property type="project" value="TreeGrafter"/>
</dbReference>
<evidence type="ECO:0000256" key="3">
    <source>
        <dbReference type="ARBA" id="ARBA00023015"/>
    </source>
</evidence>
<dbReference type="InterPro" id="IPR018490">
    <property type="entry name" value="cNMP-bd_dom_sf"/>
</dbReference>
<keyword evidence="5" id="KW-0804">Transcription</keyword>
<keyword evidence="1 6" id="KW-0597">Phosphoprotein</keyword>
<dbReference type="PROSITE" id="PS51063">
    <property type="entry name" value="HTH_CRP_2"/>
    <property type="match status" value="1"/>
</dbReference>
<dbReference type="InterPro" id="IPR036390">
    <property type="entry name" value="WH_DNA-bd_sf"/>
</dbReference>
<dbReference type="Pfam" id="PF00072">
    <property type="entry name" value="Response_reg"/>
    <property type="match status" value="1"/>
</dbReference>
<evidence type="ECO:0000256" key="1">
    <source>
        <dbReference type="ARBA" id="ARBA00022553"/>
    </source>
</evidence>
<dbReference type="GO" id="GO:0005829">
    <property type="term" value="C:cytosol"/>
    <property type="evidence" value="ECO:0007669"/>
    <property type="project" value="TreeGrafter"/>
</dbReference>
<evidence type="ECO:0000256" key="2">
    <source>
        <dbReference type="ARBA" id="ARBA00023012"/>
    </source>
</evidence>
<dbReference type="InterPro" id="IPR012318">
    <property type="entry name" value="HTH_CRP"/>
</dbReference>
<dbReference type="Proteomes" id="UP000808349">
    <property type="component" value="Unassembled WGS sequence"/>
</dbReference>
<evidence type="ECO:0000259" key="7">
    <source>
        <dbReference type="PROSITE" id="PS50110"/>
    </source>
</evidence>
<dbReference type="AlphaFoldDB" id="A0A9D7XDZ9"/>
<dbReference type="InterPro" id="IPR039420">
    <property type="entry name" value="WalR-like"/>
</dbReference>
<dbReference type="PROSITE" id="PS50110">
    <property type="entry name" value="RESPONSE_REGULATORY"/>
    <property type="match status" value="1"/>
</dbReference>
<name>A0A9D7XDZ9_9BACT</name>
<dbReference type="Gene3D" id="1.10.10.10">
    <property type="entry name" value="Winged helix-like DNA-binding domain superfamily/Winged helix DNA-binding domain"/>
    <property type="match status" value="1"/>
</dbReference>
<keyword evidence="2" id="KW-0902">Two-component regulatory system</keyword>
<dbReference type="InterPro" id="IPR001789">
    <property type="entry name" value="Sig_transdc_resp-reg_receiver"/>
</dbReference>
<dbReference type="InterPro" id="IPR000595">
    <property type="entry name" value="cNMP-bd_dom"/>
</dbReference>
<dbReference type="EMBL" id="JADKFW010000010">
    <property type="protein sequence ID" value="MBK9718494.1"/>
    <property type="molecule type" value="Genomic_DNA"/>
</dbReference>
<dbReference type="Gene3D" id="2.60.120.10">
    <property type="entry name" value="Jelly Rolls"/>
    <property type="match status" value="1"/>
</dbReference>
<dbReference type="Pfam" id="PF13545">
    <property type="entry name" value="HTH_Crp_2"/>
    <property type="match status" value="1"/>
</dbReference>
<dbReference type="GO" id="GO:0000156">
    <property type="term" value="F:phosphorelay response regulator activity"/>
    <property type="evidence" value="ECO:0007669"/>
    <property type="project" value="TreeGrafter"/>
</dbReference>
<dbReference type="InterPro" id="IPR014710">
    <property type="entry name" value="RmlC-like_jellyroll"/>
</dbReference>
<reference evidence="9 10" key="1">
    <citation type="submission" date="2020-10" db="EMBL/GenBank/DDBJ databases">
        <title>Connecting structure to function with the recovery of over 1000 high-quality activated sludge metagenome-assembled genomes encoding full-length rRNA genes using long-read sequencing.</title>
        <authorList>
            <person name="Singleton C.M."/>
            <person name="Petriglieri F."/>
            <person name="Kristensen J.M."/>
            <person name="Kirkegaard R.H."/>
            <person name="Michaelsen T.Y."/>
            <person name="Andersen M.H."/>
            <person name="Karst S.M."/>
            <person name="Dueholm M.S."/>
            <person name="Nielsen P.H."/>
            <person name="Albertsen M."/>
        </authorList>
    </citation>
    <scope>NUCLEOTIDE SEQUENCE [LARGE SCALE GENOMIC DNA]</scope>
    <source>
        <strain evidence="9">Ribe_18-Q3-R11-54_BAT3C.373</strain>
    </source>
</reference>
<dbReference type="Gene3D" id="3.40.50.2300">
    <property type="match status" value="1"/>
</dbReference>
<protein>
    <submittedName>
        <fullName evidence="9">Response regulator</fullName>
    </submittedName>
</protein>
<keyword evidence="3" id="KW-0805">Transcription regulation</keyword>
<proteinExistence type="predicted"/>
<dbReference type="SMART" id="SM00419">
    <property type="entry name" value="HTH_CRP"/>
    <property type="match status" value="1"/>
</dbReference>
<dbReference type="SUPFAM" id="SSF51206">
    <property type="entry name" value="cAMP-binding domain-like"/>
    <property type="match status" value="1"/>
</dbReference>
<dbReference type="PANTHER" id="PTHR48111">
    <property type="entry name" value="REGULATOR OF RPOS"/>
    <property type="match status" value="1"/>
</dbReference>
<evidence type="ECO:0000313" key="10">
    <source>
        <dbReference type="Proteomes" id="UP000808349"/>
    </source>
</evidence>
<dbReference type="InterPro" id="IPR011006">
    <property type="entry name" value="CheY-like_superfamily"/>
</dbReference>